<dbReference type="AlphaFoldDB" id="A0A8S4DNZ3"/>
<comment type="caution">
    <text evidence="1">The sequence shown here is derived from an EMBL/GenBank/DDBJ whole genome shotgun (WGS) entry which is preliminary data.</text>
</comment>
<proteinExistence type="predicted"/>
<dbReference type="Proteomes" id="UP000653454">
    <property type="component" value="Unassembled WGS sequence"/>
</dbReference>
<evidence type="ECO:0000313" key="2">
    <source>
        <dbReference type="Proteomes" id="UP000653454"/>
    </source>
</evidence>
<name>A0A8S4DNZ3_PLUXY</name>
<gene>
    <name evidence="1" type="ORF">PLXY2_LOCUS2657</name>
</gene>
<protein>
    <submittedName>
        <fullName evidence="1">(diamondback moth) hypothetical protein</fullName>
    </submittedName>
</protein>
<dbReference type="EMBL" id="CAJHNJ030000007">
    <property type="protein sequence ID" value="CAG9102321.1"/>
    <property type="molecule type" value="Genomic_DNA"/>
</dbReference>
<keyword evidence="2" id="KW-1185">Reference proteome</keyword>
<evidence type="ECO:0000313" key="1">
    <source>
        <dbReference type="EMBL" id="CAG9102321.1"/>
    </source>
</evidence>
<reference evidence="1" key="1">
    <citation type="submission" date="2020-11" db="EMBL/GenBank/DDBJ databases">
        <authorList>
            <person name="Whiteford S."/>
        </authorList>
    </citation>
    <scope>NUCLEOTIDE SEQUENCE</scope>
</reference>
<sequence>TCIFFCISSSSDLNSSGASCGVGALSAAARSAMRDTAS</sequence>
<feature type="non-terminal residue" evidence="1">
    <location>
        <position position="1"/>
    </location>
</feature>
<organism evidence="1 2">
    <name type="scientific">Plutella xylostella</name>
    <name type="common">Diamondback moth</name>
    <name type="synonym">Plutella maculipennis</name>
    <dbReference type="NCBI Taxonomy" id="51655"/>
    <lineage>
        <taxon>Eukaryota</taxon>
        <taxon>Metazoa</taxon>
        <taxon>Ecdysozoa</taxon>
        <taxon>Arthropoda</taxon>
        <taxon>Hexapoda</taxon>
        <taxon>Insecta</taxon>
        <taxon>Pterygota</taxon>
        <taxon>Neoptera</taxon>
        <taxon>Endopterygota</taxon>
        <taxon>Lepidoptera</taxon>
        <taxon>Glossata</taxon>
        <taxon>Ditrysia</taxon>
        <taxon>Yponomeutoidea</taxon>
        <taxon>Plutellidae</taxon>
        <taxon>Plutella</taxon>
    </lineage>
</organism>
<accession>A0A8S4DNZ3</accession>